<comment type="cofactor">
    <cofactor evidence="1">
        <name>pyrroloquinoline quinone</name>
        <dbReference type="ChEBI" id="CHEBI:58442"/>
    </cofactor>
</comment>
<evidence type="ECO:0000256" key="3">
    <source>
        <dbReference type="ARBA" id="ARBA00023002"/>
    </source>
</evidence>
<dbReference type="RefSeq" id="WP_092722681.1">
    <property type="nucleotide sequence ID" value="NZ_FNGW01000001.1"/>
</dbReference>
<dbReference type="Proteomes" id="UP000199068">
    <property type="component" value="Unassembled WGS sequence"/>
</dbReference>
<dbReference type="InterPro" id="IPR018391">
    <property type="entry name" value="PQQ_b-propeller_rpt"/>
</dbReference>
<dbReference type="Gene3D" id="2.140.10.10">
    <property type="entry name" value="Quinoprotein alcohol dehydrogenase-like superfamily"/>
    <property type="match status" value="1"/>
</dbReference>
<evidence type="ECO:0000256" key="1">
    <source>
        <dbReference type="ARBA" id="ARBA00001931"/>
    </source>
</evidence>
<dbReference type="SMART" id="SM00564">
    <property type="entry name" value="PQQ"/>
    <property type="match status" value="5"/>
</dbReference>
<gene>
    <name evidence="6" type="ORF">SAMN04515677_101593</name>
</gene>
<keyword evidence="3" id="KW-0560">Oxidoreductase</keyword>
<dbReference type="Pfam" id="PF01011">
    <property type="entry name" value="PQQ"/>
    <property type="match status" value="1"/>
</dbReference>
<dbReference type="GO" id="GO:0016491">
    <property type="term" value="F:oxidoreductase activity"/>
    <property type="evidence" value="ECO:0007669"/>
    <property type="project" value="UniProtKB-KW"/>
</dbReference>
<dbReference type="STRING" id="1121325.SAMN04515677_101593"/>
<dbReference type="PANTHER" id="PTHR32303">
    <property type="entry name" value="QUINOPROTEIN ALCOHOL DEHYDROGENASE (CYTOCHROME C)"/>
    <property type="match status" value="1"/>
</dbReference>
<organism evidence="6 7">
    <name type="scientific">Romboutsia lituseburensis DSM 797</name>
    <dbReference type="NCBI Taxonomy" id="1121325"/>
    <lineage>
        <taxon>Bacteria</taxon>
        <taxon>Bacillati</taxon>
        <taxon>Bacillota</taxon>
        <taxon>Clostridia</taxon>
        <taxon>Peptostreptococcales</taxon>
        <taxon>Peptostreptococcaceae</taxon>
        <taxon>Romboutsia</taxon>
    </lineage>
</organism>
<evidence type="ECO:0000256" key="2">
    <source>
        <dbReference type="ARBA" id="ARBA00008156"/>
    </source>
</evidence>
<feature type="domain" description="Pyrrolo-quinoline quinone repeat" evidence="4">
    <location>
        <begin position="210"/>
        <end position="356"/>
    </location>
</feature>
<dbReference type="AlphaFoldDB" id="A0A1G9JCY6"/>
<feature type="domain" description="Pyrrolo-quinoline quinone repeat" evidence="5">
    <location>
        <begin position="402"/>
        <end position="478"/>
    </location>
</feature>
<sequence>MYKQFRKYEVNLSNNSVSPNSNISSNNIRNLKEKWKIQTNSPISSDPIVYFGKVYFTDWEGNAYCVDKSTGDLIWKINVYLPPTPQTCELDKISIPKYIKEKYEQNLSDICIPYLWAGFAGTGVIVGNVWYIASVGGKQGPPLLNEAPGNLYAIDITSHRVVWATKITDYKLGGGLAKLIVYDNIVYVGICGLDEAVAGIYKELNLEFKPETVGGVVAFDCITGKQIWETKTVGLLEGDNLDAKGAGVWGSFGICPICNMIYFGTGNNYGEPSSKSSDAIIALDCKTGKLIWQNQVVQGDTWLPGDEKHPDDDFGSGPQVFEIMDENKKPIYVVGIGGKDGYYYVFRRKDGKLIWSTKIYTGQDSGSGIRGNAAVGNGYVYVWSNNGWDEDDLTDDHEFSLTVACLDANTGNIVWKQIQNSTGAVGAGVLCNDVFIVGDMMGNLVGYKGDTGEIIWKSKVENASVASSIIGNDNCIYVGVGVPKIYGGLPNKGIYAYSID</sequence>
<evidence type="ECO:0000313" key="7">
    <source>
        <dbReference type="Proteomes" id="UP000199068"/>
    </source>
</evidence>
<evidence type="ECO:0000259" key="4">
    <source>
        <dbReference type="Pfam" id="PF01011"/>
    </source>
</evidence>
<dbReference type="PANTHER" id="PTHR32303:SF10">
    <property type="entry name" value="OUTER MEMBRANE PROTEIN ASSEMBLY FACTOR BAMB"/>
    <property type="match status" value="1"/>
</dbReference>
<keyword evidence="7" id="KW-1185">Reference proteome</keyword>
<accession>A0A1G9JCY6</accession>
<dbReference type="InterPro" id="IPR002372">
    <property type="entry name" value="PQQ_rpt_dom"/>
</dbReference>
<dbReference type="InterPro" id="IPR011047">
    <property type="entry name" value="Quinoprotein_ADH-like_sf"/>
</dbReference>
<dbReference type="EMBL" id="FNGW01000001">
    <property type="protein sequence ID" value="SDL34984.1"/>
    <property type="molecule type" value="Genomic_DNA"/>
</dbReference>
<comment type="similarity">
    <text evidence="2">Belongs to the bacterial PQQ dehydrogenase family.</text>
</comment>
<evidence type="ECO:0000259" key="5">
    <source>
        <dbReference type="Pfam" id="PF13360"/>
    </source>
</evidence>
<dbReference type="Gene3D" id="2.40.128.630">
    <property type="match status" value="1"/>
</dbReference>
<name>A0A1G9JCY6_9FIRM</name>
<evidence type="ECO:0000313" key="6">
    <source>
        <dbReference type="EMBL" id="SDL34984.1"/>
    </source>
</evidence>
<protein>
    <submittedName>
        <fullName evidence="6">PQQ-like domain-containing protein</fullName>
    </submittedName>
</protein>
<reference evidence="6 7" key="1">
    <citation type="submission" date="2016-10" db="EMBL/GenBank/DDBJ databases">
        <authorList>
            <person name="de Groot N.N."/>
        </authorList>
    </citation>
    <scope>NUCLEOTIDE SEQUENCE [LARGE SCALE GENOMIC DNA]</scope>
    <source>
        <strain evidence="6 7">DSM 797</strain>
    </source>
</reference>
<proteinExistence type="inferred from homology"/>
<dbReference type="SUPFAM" id="SSF50998">
    <property type="entry name" value="Quinoprotein alcohol dehydrogenase-like"/>
    <property type="match status" value="2"/>
</dbReference>
<dbReference type="Pfam" id="PF13360">
    <property type="entry name" value="PQQ_2"/>
    <property type="match status" value="1"/>
</dbReference>